<evidence type="ECO:0000256" key="1">
    <source>
        <dbReference type="ARBA" id="ARBA00004434"/>
    </source>
</evidence>
<reference evidence="9 10" key="1">
    <citation type="submission" date="2008-07" db="EMBL/GenBank/DDBJ databases">
        <authorList>
            <person name="El-Sayed N."/>
            <person name="Caler E."/>
            <person name="Inman J."/>
            <person name="Amedeo P."/>
            <person name="Hass B."/>
            <person name="Wortman J."/>
        </authorList>
    </citation>
    <scope>NUCLEOTIDE SEQUENCE [LARGE SCALE GENOMIC DNA]</scope>
    <source>
        <strain evidence="10">ATCC 50983 / TXsc</strain>
    </source>
</reference>
<keyword evidence="2" id="KW-0812">Transmembrane</keyword>
<protein>
    <recommendedName>
        <fullName evidence="8">J domain-containing protein</fullName>
    </recommendedName>
</protein>
<dbReference type="FunCoup" id="C5KHM1">
    <property type="interactions" value="128"/>
</dbReference>
<feature type="domain" description="J" evidence="8">
    <location>
        <begin position="54"/>
        <end position="108"/>
    </location>
</feature>
<dbReference type="PANTHER" id="PTHR12763">
    <property type="match status" value="1"/>
</dbReference>
<evidence type="ECO:0000256" key="2">
    <source>
        <dbReference type="ARBA" id="ARBA00022692"/>
    </source>
</evidence>
<dbReference type="InterPro" id="IPR036869">
    <property type="entry name" value="J_dom_sf"/>
</dbReference>
<dbReference type="PROSITE" id="PS50076">
    <property type="entry name" value="DNAJ_2"/>
    <property type="match status" value="1"/>
</dbReference>
<dbReference type="FunFam" id="1.10.287.110:FF:000001">
    <property type="entry name" value="Import inner membrane translocase subunit tim14"/>
    <property type="match status" value="1"/>
</dbReference>
<proteinExistence type="inferred from homology"/>
<keyword evidence="5" id="KW-0496">Mitochondrion</keyword>
<accession>C5KHM1</accession>
<dbReference type="SUPFAM" id="SSF46565">
    <property type="entry name" value="Chaperone J-domain"/>
    <property type="match status" value="1"/>
</dbReference>
<evidence type="ECO:0000256" key="7">
    <source>
        <dbReference type="ARBA" id="ARBA00038105"/>
    </source>
</evidence>
<dbReference type="AlphaFoldDB" id="C5KHM1"/>
<evidence type="ECO:0000256" key="4">
    <source>
        <dbReference type="ARBA" id="ARBA00022989"/>
    </source>
</evidence>
<evidence type="ECO:0000313" key="9">
    <source>
        <dbReference type="EMBL" id="EER16083.1"/>
    </source>
</evidence>
<dbReference type="RefSeq" id="XP_002784287.1">
    <property type="nucleotide sequence ID" value="XM_002784241.1"/>
</dbReference>
<keyword evidence="6" id="KW-0472">Membrane</keyword>
<dbReference type="PANTHER" id="PTHR12763:SF28">
    <property type="entry name" value="GEO10507P1-RELATED"/>
    <property type="match status" value="1"/>
</dbReference>
<dbReference type="GeneID" id="9061069"/>
<dbReference type="Proteomes" id="UP000007800">
    <property type="component" value="Unassembled WGS sequence"/>
</dbReference>
<sequence length="108" mass="11651">MLGQLFALGVGALAVRQGLKWAATSNIMLPKLPWAALRSLRGLEGFESKMSRGEACKVLNLSLARASKENVRKAHRELLLANHPDKGGSTFIATKINEAKDILIGKGK</sequence>
<dbReference type="SMART" id="SM00271">
    <property type="entry name" value="DnaJ"/>
    <property type="match status" value="1"/>
</dbReference>
<dbReference type="InterPro" id="IPR001623">
    <property type="entry name" value="DnaJ_domain"/>
</dbReference>
<dbReference type="GO" id="GO:0001671">
    <property type="term" value="F:ATPase activator activity"/>
    <property type="evidence" value="ECO:0007669"/>
    <property type="project" value="TreeGrafter"/>
</dbReference>
<dbReference type="GO" id="GO:0030150">
    <property type="term" value="P:protein import into mitochondrial matrix"/>
    <property type="evidence" value="ECO:0007669"/>
    <property type="project" value="TreeGrafter"/>
</dbReference>
<evidence type="ECO:0000259" key="8">
    <source>
        <dbReference type="PROSITE" id="PS50076"/>
    </source>
</evidence>
<name>C5KHM1_PERM5</name>
<keyword evidence="4" id="KW-1133">Transmembrane helix</keyword>
<dbReference type="CDD" id="cd06257">
    <property type="entry name" value="DnaJ"/>
    <property type="match status" value="1"/>
</dbReference>
<comment type="similarity">
    <text evidence="7">Belongs to the TIM14 family.</text>
</comment>
<dbReference type="InParanoid" id="C5KHM1"/>
<comment type="subcellular location">
    <subcellularLocation>
        <location evidence="1">Mitochondrion inner membrane</location>
        <topology evidence="1">Single-pass membrane protein</topology>
    </subcellularLocation>
</comment>
<evidence type="ECO:0000256" key="3">
    <source>
        <dbReference type="ARBA" id="ARBA00022792"/>
    </source>
</evidence>
<dbReference type="Gene3D" id="1.10.287.110">
    <property type="entry name" value="DnaJ domain"/>
    <property type="match status" value="1"/>
</dbReference>
<evidence type="ECO:0000313" key="10">
    <source>
        <dbReference type="Proteomes" id="UP000007800"/>
    </source>
</evidence>
<keyword evidence="3" id="KW-0999">Mitochondrion inner membrane</keyword>
<dbReference type="GO" id="GO:0001405">
    <property type="term" value="C:PAM complex, Tim23 associated import motor"/>
    <property type="evidence" value="ECO:0007669"/>
    <property type="project" value="TreeGrafter"/>
</dbReference>
<organism evidence="10">
    <name type="scientific">Perkinsus marinus (strain ATCC 50983 / TXsc)</name>
    <dbReference type="NCBI Taxonomy" id="423536"/>
    <lineage>
        <taxon>Eukaryota</taxon>
        <taxon>Sar</taxon>
        <taxon>Alveolata</taxon>
        <taxon>Perkinsozoa</taxon>
        <taxon>Perkinsea</taxon>
        <taxon>Perkinsida</taxon>
        <taxon>Perkinsidae</taxon>
        <taxon>Perkinsus</taxon>
    </lineage>
</organism>
<evidence type="ECO:0000256" key="6">
    <source>
        <dbReference type="ARBA" id="ARBA00023136"/>
    </source>
</evidence>
<gene>
    <name evidence="9" type="ORF">Pmar_PMAR003546</name>
</gene>
<dbReference type="EMBL" id="GG673069">
    <property type="protein sequence ID" value="EER16083.1"/>
    <property type="molecule type" value="Genomic_DNA"/>
</dbReference>
<evidence type="ECO:0000256" key="5">
    <source>
        <dbReference type="ARBA" id="ARBA00023128"/>
    </source>
</evidence>
<dbReference type="OrthoDB" id="240298at2759"/>
<keyword evidence="10" id="KW-1185">Reference proteome</keyword>